<accession>A0A8J3JGW2</accession>
<dbReference type="Pfam" id="PF18603">
    <property type="entry name" value="LAL_C2"/>
    <property type="match status" value="1"/>
</dbReference>
<dbReference type="EMBL" id="BONF01000037">
    <property type="protein sequence ID" value="GIF84366.1"/>
    <property type="molecule type" value="Genomic_DNA"/>
</dbReference>
<dbReference type="InterPro" id="IPR052032">
    <property type="entry name" value="ATP-dep_AA_Ligase"/>
</dbReference>
<dbReference type="PANTHER" id="PTHR43585:SF2">
    <property type="entry name" value="ATP-GRASP ENZYME FSQD"/>
    <property type="match status" value="1"/>
</dbReference>
<dbReference type="RefSeq" id="WP_203752567.1">
    <property type="nucleotide sequence ID" value="NZ_BONF01000037.1"/>
</dbReference>
<dbReference type="GO" id="GO:0005524">
    <property type="term" value="F:ATP binding"/>
    <property type="evidence" value="ECO:0007669"/>
    <property type="project" value="UniProtKB-UniRule"/>
</dbReference>
<gene>
    <name evidence="6" type="ORF">Cba03nite_57150</name>
</gene>
<dbReference type="InterPro" id="IPR011761">
    <property type="entry name" value="ATP-grasp"/>
</dbReference>
<dbReference type="Gene3D" id="3.40.50.20">
    <property type="match status" value="1"/>
</dbReference>
<evidence type="ECO:0000256" key="2">
    <source>
        <dbReference type="ARBA" id="ARBA00022741"/>
    </source>
</evidence>
<dbReference type="Gene3D" id="3.30.470.20">
    <property type="entry name" value="ATP-grasp fold, B domain"/>
    <property type="match status" value="1"/>
</dbReference>
<name>A0A8J3JGW2_9ACTN</name>
<dbReference type="GO" id="GO:0016874">
    <property type="term" value="F:ligase activity"/>
    <property type="evidence" value="ECO:0007669"/>
    <property type="project" value="UniProtKB-KW"/>
</dbReference>
<feature type="domain" description="ATP-grasp" evidence="5">
    <location>
        <begin position="129"/>
        <end position="326"/>
    </location>
</feature>
<dbReference type="PROSITE" id="PS50975">
    <property type="entry name" value="ATP_GRASP"/>
    <property type="match status" value="1"/>
</dbReference>
<dbReference type="GO" id="GO:0046872">
    <property type="term" value="F:metal ion binding"/>
    <property type="evidence" value="ECO:0007669"/>
    <property type="project" value="InterPro"/>
</dbReference>
<keyword evidence="3 4" id="KW-0067">ATP-binding</keyword>
<sequence>MTTALENAHLLFVESNRSGFGRSLIEYAVDAGCEVTFASHLPEYFLDRDETPETSFLARCKNIIRIDTHNNLHLLYDNLARYCADAGVHAVIATSDAEIVQAAHIAARAGLFGTAPGAVEAANLKHLTRGALAAAGVPQPAFRVVPTVEEAVTAAAEIGFPCVVKAVDASDSISVTLASCADDVRRAHAEHFRTGMYSREVRKLGVMLVEEFVAGPLYSLEVLADRGVYRVLGVTDRLLSAPPVFVELGAGFPVTGGPAPALTAAGLAALRAIGYDNGPAHIEMVLAADGPRIIEINPRIIGNSIPDVIARCMDIDIRRTLLELYLGRGLPGEFVVGRAGYTRSIAAGAAGVLREVTVGDLPDDVEVHLKDRLGAPVRPPQTNQDRLGRVVAYAPTVEQARVRAEEALGGILLEVD</sequence>
<evidence type="ECO:0000256" key="1">
    <source>
        <dbReference type="ARBA" id="ARBA00022598"/>
    </source>
</evidence>
<dbReference type="PANTHER" id="PTHR43585">
    <property type="entry name" value="FUMIPYRROLE BIOSYNTHESIS PROTEIN C"/>
    <property type="match status" value="1"/>
</dbReference>
<evidence type="ECO:0000313" key="7">
    <source>
        <dbReference type="Proteomes" id="UP000601223"/>
    </source>
</evidence>
<keyword evidence="7" id="KW-1185">Reference proteome</keyword>
<dbReference type="Pfam" id="PF13535">
    <property type="entry name" value="ATP-grasp_4"/>
    <property type="match status" value="1"/>
</dbReference>
<proteinExistence type="predicted"/>
<dbReference type="GO" id="GO:0016829">
    <property type="term" value="F:lyase activity"/>
    <property type="evidence" value="ECO:0007669"/>
    <property type="project" value="UniProtKB-KW"/>
</dbReference>
<keyword evidence="6" id="KW-0456">Lyase</keyword>
<dbReference type="Proteomes" id="UP000601223">
    <property type="component" value="Unassembled WGS sequence"/>
</dbReference>
<evidence type="ECO:0000256" key="4">
    <source>
        <dbReference type="PROSITE-ProRule" id="PRU00409"/>
    </source>
</evidence>
<evidence type="ECO:0000256" key="3">
    <source>
        <dbReference type="ARBA" id="ARBA00022840"/>
    </source>
</evidence>
<dbReference type="SUPFAM" id="SSF56059">
    <property type="entry name" value="Glutathione synthetase ATP-binding domain-like"/>
    <property type="match status" value="1"/>
</dbReference>
<organism evidence="6 7">
    <name type="scientific">Catellatospora bangladeshensis</name>
    <dbReference type="NCBI Taxonomy" id="310355"/>
    <lineage>
        <taxon>Bacteria</taxon>
        <taxon>Bacillati</taxon>
        <taxon>Actinomycetota</taxon>
        <taxon>Actinomycetes</taxon>
        <taxon>Micromonosporales</taxon>
        <taxon>Micromonosporaceae</taxon>
        <taxon>Catellatospora</taxon>
    </lineage>
</organism>
<dbReference type="InterPro" id="IPR040570">
    <property type="entry name" value="LAL_C2"/>
</dbReference>
<reference evidence="6 7" key="1">
    <citation type="submission" date="2021-01" db="EMBL/GenBank/DDBJ databases">
        <title>Whole genome shotgun sequence of Catellatospora bangladeshensis NBRC 107357.</title>
        <authorList>
            <person name="Komaki H."/>
            <person name="Tamura T."/>
        </authorList>
    </citation>
    <scope>NUCLEOTIDE SEQUENCE [LARGE SCALE GENOMIC DNA]</scope>
    <source>
        <strain evidence="6 7">NBRC 107357</strain>
    </source>
</reference>
<protein>
    <submittedName>
        <fullName evidence="6">Argininosuccinate lyase</fullName>
    </submittedName>
</protein>
<keyword evidence="2 4" id="KW-0547">Nucleotide-binding</keyword>
<dbReference type="AlphaFoldDB" id="A0A8J3JGW2"/>
<comment type="caution">
    <text evidence="6">The sequence shown here is derived from an EMBL/GenBank/DDBJ whole genome shotgun (WGS) entry which is preliminary data.</text>
</comment>
<evidence type="ECO:0000313" key="6">
    <source>
        <dbReference type="EMBL" id="GIF84366.1"/>
    </source>
</evidence>
<keyword evidence="1" id="KW-0436">Ligase</keyword>
<evidence type="ECO:0000259" key="5">
    <source>
        <dbReference type="PROSITE" id="PS50975"/>
    </source>
</evidence>